<protein>
    <submittedName>
        <fullName evidence="2">Uncharacterized protein</fullName>
    </submittedName>
</protein>
<name>A0A9P0C3M5_CHRIL</name>
<reference evidence="2" key="1">
    <citation type="submission" date="2021-12" db="EMBL/GenBank/DDBJ databases">
        <authorList>
            <person name="King R."/>
        </authorList>
    </citation>
    <scope>NUCLEOTIDE SEQUENCE</scope>
</reference>
<sequence length="171" mass="19398">MMCLNVDNCCCCFSLECGTKAISILFTFTSVCTVLVYAPLAVLSHSLPHVRLIFYATLAVLAVLEIFIGGMLIHGVFKRKPHFTWPWLVLAWWKGLVLLVLTVAGMVLLTFSRDIDTIAEASAVISVYFLYSAILLYFAVVVNSRRQEMVHDNYWANKHMLKSAKTQYYYV</sequence>
<evidence type="ECO:0000313" key="3">
    <source>
        <dbReference type="Proteomes" id="UP001154114"/>
    </source>
</evidence>
<feature type="transmembrane region" description="Helical" evidence="1">
    <location>
        <begin position="85"/>
        <end position="109"/>
    </location>
</feature>
<dbReference type="InterPro" id="IPR053077">
    <property type="entry name" value="MARVEL_domain_protein_3"/>
</dbReference>
<dbReference type="EMBL" id="LR824010">
    <property type="protein sequence ID" value="CAH0625702.1"/>
    <property type="molecule type" value="Genomic_DNA"/>
</dbReference>
<gene>
    <name evidence="2" type="ORF">CINC_LOCUS12249</name>
</gene>
<organism evidence="2 3">
    <name type="scientific">Chrysodeixis includens</name>
    <name type="common">Soybean looper</name>
    <name type="synonym">Pseudoplusia includens</name>
    <dbReference type="NCBI Taxonomy" id="689277"/>
    <lineage>
        <taxon>Eukaryota</taxon>
        <taxon>Metazoa</taxon>
        <taxon>Ecdysozoa</taxon>
        <taxon>Arthropoda</taxon>
        <taxon>Hexapoda</taxon>
        <taxon>Insecta</taxon>
        <taxon>Pterygota</taxon>
        <taxon>Neoptera</taxon>
        <taxon>Endopterygota</taxon>
        <taxon>Lepidoptera</taxon>
        <taxon>Glossata</taxon>
        <taxon>Ditrysia</taxon>
        <taxon>Noctuoidea</taxon>
        <taxon>Noctuidae</taxon>
        <taxon>Plusiinae</taxon>
        <taxon>Chrysodeixis</taxon>
    </lineage>
</organism>
<dbReference type="PANTHER" id="PTHR34609:SF17">
    <property type="entry name" value="GEO08273P1-RELATED"/>
    <property type="match status" value="1"/>
</dbReference>
<keyword evidence="1" id="KW-1133">Transmembrane helix</keyword>
<dbReference type="PANTHER" id="PTHR34609">
    <property type="entry name" value="GEO08273P1-RELATED"/>
    <property type="match status" value="1"/>
</dbReference>
<evidence type="ECO:0000256" key="1">
    <source>
        <dbReference type="SAM" id="Phobius"/>
    </source>
</evidence>
<feature type="transmembrane region" description="Helical" evidence="1">
    <location>
        <begin position="21"/>
        <end position="40"/>
    </location>
</feature>
<dbReference type="Proteomes" id="UP001154114">
    <property type="component" value="Chromosome 7"/>
</dbReference>
<proteinExistence type="predicted"/>
<dbReference type="AlphaFoldDB" id="A0A9P0C3M5"/>
<keyword evidence="1" id="KW-0812">Transmembrane</keyword>
<keyword evidence="1" id="KW-0472">Membrane</keyword>
<evidence type="ECO:0000313" key="2">
    <source>
        <dbReference type="EMBL" id="CAH0625702.1"/>
    </source>
</evidence>
<keyword evidence="3" id="KW-1185">Reference proteome</keyword>
<feature type="transmembrane region" description="Helical" evidence="1">
    <location>
        <begin position="52"/>
        <end position="73"/>
    </location>
</feature>
<dbReference type="OrthoDB" id="8119184at2759"/>
<accession>A0A9P0C3M5</accession>
<feature type="transmembrane region" description="Helical" evidence="1">
    <location>
        <begin position="121"/>
        <end position="142"/>
    </location>
</feature>